<comment type="caution">
    <text evidence="1">The sequence shown here is derived from an EMBL/GenBank/DDBJ whole genome shotgun (WGS) entry which is preliminary data.</text>
</comment>
<organism evidence="1">
    <name type="scientific">Caldithrix abyssi</name>
    <dbReference type="NCBI Taxonomy" id="187145"/>
    <lineage>
        <taxon>Bacteria</taxon>
        <taxon>Pseudomonadati</taxon>
        <taxon>Calditrichota</taxon>
        <taxon>Calditrichia</taxon>
        <taxon>Calditrichales</taxon>
        <taxon>Calditrichaceae</taxon>
        <taxon>Caldithrix</taxon>
    </lineage>
</organism>
<accession>A0A7V1LKH6</accession>
<dbReference type="AlphaFoldDB" id="A0A7V1LKH6"/>
<sequence>MSFKGLQKTFSRVQINNGPVEKVFPLLCPVREKEWLDGWEYTMIHSRSGFIEKDCVFTTPNPGGPDTVWQVTQYDPQKHLIEFLRVTPAENVVKINIRLRKREIQTTTASIRYQYTALNEEQNAFIKDELEEQFAAAMDWWEKAINHYLTTGRLLRKT</sequence>
<evidence type="ECO:0008006" key="2">
    <source>
        <dbReference type="Google" id="ProtNLM"/>
    </source>
</evidence>
<reference evidence="1" key="1">
    <citation type="journal article" date="2020" name="mSystems">
        <title>Genome- and Community-Level Interaction Insights into Carbon Utilization and Element Cycling Functions of Hydrothermarchaeota in Hydrothermal Sediment.</title>
        <authorList>
            <person name="Zhou Z."/>
            <person name="Liu Y."/>
            <person name="Xu W."/>
            <person name="Pan J."/>
            <person name="Luo Z.H."/>
            <person name="Li M."/>
        </authorList>
    </citation>
    <scope>NUCLEOTIDE SEQUENCE [LARGE SCALE GENOMIC DNA]</scope>
    <source>
        <strain evidence="1">HyVt-456</strain>
    </source>
</reference>
<dbReference type="EMBL" id="DRLD01000071">
    <property type="protein sequence ID" value="HED09605.1"/>
    <property type="molecule type" value="Genomic_DNA"/>
</dbReference>
<dbReference type="Proteomes" id="UP000886005">
    <property type="component" value="Unassembled WGS sequence"/>
</dbReference>
<gene>
    <name evidence="1" type="ORF">ENJ10_02870</name>
</gene>
<evidence type="ECO:0000313" key="1">
    <source>
        <dbReference type="EMBL" id="HED09605.1"/>
    </source>
</evidence>
<proteinExistence type="predicted"/>
<name>A0A7V1LKH6_CALAY</name>
<protein>
    <recommendedName>
        <fullName evidence="2">SRPBCC family protein</fullName>
    </recommendedName>
</protein>